<organism evidence="1 2">
    <name type="scientific">Collimonas pratensis</name>
    <dbReference type="NCBI Taxonomy" id="279113"/>
    <lineage>
        <taxon>Bacteria</taxon>
        <taxon>Pseudomonadati</taxon>
        <taxon>Pseudomonadota</taxon>
        <taxon>Betaproteobacteria</taxon>
        <taxon>Burkholderiales</taxon>
        <taxon>Oxalobacteraceae</taxon>
        <taxon>Collimonas</taxon>
    </lineage>
</organism>
<name>A0A127PZP4_9BURK</name>
<dbReference type="PATRIC" id="fig|279113.9.peg.452"/>
<protein>
    <submittedName>
        <fullName evidence="1">Uncharacterized protein</fullName>
    </submittedName>
</protein>
<gene>
    <name evidence="1" type="ORF">CPter91_0443</name>
</gene>
<evidence type="ECO:0000313" key="2">
    <source>
        <dbReference type="Proteomes" id="UP000074561"/>
    </source>
</evidence>
<proteinExistence type="predicted"/>
<dbReference type="EMBL" id="CP013234">
    <property type="protein sequence ID" value="AMP02842.1"/>
    <property type="molecule type" value="Genomic_DNA"/>
</dbReference>
<dbReference type="STRING" id="279113.CPter91_0443"/>
<reference evidence="1 2" key="1">
    <citation type="submission" date="2015-11" db="EMBL/GenBank/DDBJ databases">
        <title>Exploring the genomic traits of fungus-feeding bacterial genus Collimonas.</title>
        <authorList>
            <person name="Song C."/>
            <person name="Schmidt R."/>
            <person name="de Jager V."/>
            <person name="Krzyzanowska D."/>
            <person name="Jongedijk E."/>
            <person name="Cankar K."/>
            <person name="Beekwilder J."/>
            <person name="van Veen A."/>
            <person name="de Boer W."/>
            <person name="van Veen J.A."/>
            <person name="Garbeva P."/>
        </authorList>
    </citation>
    <scope>NUCLEOTIDE SEQUENCE [LARGE SCALE GENOMIC DNA]</scope>
    <source>
        <strain evidence="1 2">Ter91</strain>
    </source>
</reference>
<dbReference type="KEGG" id="cpra:CPter91_0443"/>
<accession>A0A127PZP4</accession>
<sequence length="39" mass="4293">MDAGSQIDAAQLPDLMAAWADFVEGLKTILVDVARLYHF</sequence>
<dbReference type="Proteomes" id="UP000074561">
    <property type="component" value="Chromosome"/>
</dbReference>
<evidence type="ECO:0000313" key="1">
    <source>
        <dbReference type="EMBL" id="AMP02842.1"/>
    </source>
</evidence>
<dbReference type="AlphaFoldDB" id="A0A127PZP4"/>